<evidence type="ECO:0000256" key="2">
    <source>
        <dbReference type="SAM" id="SignalP"/>
    </source>
</evidence>
<evidence type="ECO:0000313" key="3">
    <source>
        <dbReference type="EMBL" id="CAA2110302.1"/>
    </source>
</evidence>
<dbReference type="PROSITE" id="PS51257">
    <property type="entry name" value="PROKAR_LIPOPROTEIN"/>
    <property type="match status" value="1"/>
</dbReference>
<dbReference type="RefSeq" id="WP_339094724.1">
    <property type="nucleotide sequence ID" value="NZ_LR743508.1"/>
</dbReference>
<keyword evidence="2" id="KW-0732">Signal</keyword>
<feature type="region of interest" description="Disordered" evidence="1">
    <location>
        <begin position="31"/>
        <end position="63"/>
    </location>
</feature>
<sequence length="63" mass="5988">MKLAHLHARLLPALIVACALSACGGGSGGGGVIGLPTTPTTPTSPTAPTQPDTGVAPVKSCAP</sequence>
<dbReference type="EMBL" id="LR743508">
    <property type="protein sequence ID" value="CAA2110302.1"/>
    <property type="molecule type" value="Genomic_DNA"/>
</dbReference>
<reference evidence="3" key="1">
    <citation type="submission" date="2019-12" db="EMBL/GenBank/DDBJ databases">
        <authorList>
            <person name="Cremers G."/>
        </authorList>
    </citation>
    <scope>NUCLEOTIDE SEQUENCE</scope>
    <source>
        <strain evidence="3">Vvax</strain>
    </source>
</reference>
<gene>
    <name evidence="3" type="ORF">VVAX_06551</name>
</gene>
<evidence type="ECO:0000256" key="1">
    <source>
        <dbReference type="SAM" id="MobiDB-lite"/>
    </source>
</evidence>
<dbReference type="AlphaFoldDB" id="A0A679JSJ9"/>
<name>A0A679JSJ9_VARPD</name>
<protein>
    <submittedName>
        <fullName evidence="3">Uncharacterized protein</fullName>
    </submittedName>
</protein>
<feature type="chain" id="PRO_5025431896" evidence="2">
    <location>
        <begin position="22"/>
        <end position="63"/>
    </location>
</feature>
<proteinExistence type="predicted"/>
<feature type="compositionally biased region" description="Low complexity" evidence="1">
    <location>
        <begin position="34"/>
        <end position="53"/>
    </location>
</feature>
<organism evidence="3">
    <name type="scientific">Variovorax paradoxus</name>
    <dbReference type="NCBI Taxonomy" id="34073"/>
    <lineage>
        <taxon>Bacteria</taxon>
        <taxon>Pseudomonadati</taxon>
        <taxon>Pseudomonadota</taxon>
        <taxon>Betaproteobacteria</taxon>
        <taxon>Burkholderiales</taxon>
        <taxon>Comamonadaceae</taxon>
        <taxon>Variovorax</taxon>
    </lineage>
</organism>
<accession>A0A679JSJ9</accession>
<feature type="signal peptide" evidence="2">
    <location>
        <begin position="1"/>
        <end position="21"/>
    </location>
</feature>